<evidence type="ECO:0000313" key="5">
    <source>
        <dbReference type="Proteomes" id="UP001596108"/>
    </source>
</evidence>
<dbReference type="PANTHER" id="PTHR30535:SF34">
    <property type="entry name" value="MOLYBDATE-BINDING PROTEIN MOLA"/>
    <property type="match status" value="1"/>
</dbReference>
<comment type="caution">
    <text evidence="4">The sequence shown here is derived from an EMBL/GenBank/DDBJ whole genome shotgun (WGS) entry which is preliminary data.</text>
</comment>
<dbReference type="InterPro" id="IPR050902">
    <property type="entry name" value="ABC_Transporter_SBP"/>
</dbReference>
<feature type="chain" id="PRO_5045496430" evidence="2">
    <location>
        <begin position="30"/>
        <end position="422"/>
    </location>
</feature>
<dbReference type="InterPro" id="IPR036582">
    <property type="entry name" value="Mao_N_sf"/>
</dbReference>
<feature type="signal peptide" evidence="2">
    <location>
        <begin position="1"/>
        <end position="29"/>
    </location>
</feature>
<dbReference type="Pfam" id="PF01497">
    <property type="entry name" value="Peripla_BP_2"/>
    <property type="match status" value="1"/>
</dbReference>
<dbReference type="RefSeq" id="WP_378113548.1">
    <property type="nucleotide sequence ID" value="NZ_JBHSNC010000055.1"/>
</dbReference>
<reference evidence="5" key="1">
    <citation type="journal article" date="2019" name="Int. J. Syst. Evol. Microbiol.">
        <title>The Global Catalogue of Microorganisms (GCM) 10K type strain sequencing project: providing services to taxonomists for standard genome sequencing and annotation.</title>
        <authorList>
            <consortium name="The Broad Institute Genomics Platform"/>
            <consortium name="The Broad Institute Genome Sequencing Center for Infectious Disease"/>
            <person name="Wu L."/>
            <person name="Ma J."/>
        </authorList>
    </citation>
    <scope>NUCLEOTIDE SEQUENCE [LARGE SCALE GENOMIC DNA]</scope>
    <source>
        <strain evidence="5">CGMCC 1.18578</strain>
    </source>
</reference>
<dbReference type="PROSITE" id="PS50983">
    <property type="entry name" value="FE_B12_PBP"/>
    <property type="match status" value="1"/>
</dbReference>
<keyword evidence="5" id="KW-1185">Reference proteome</keyword>
<feature type="domain" description="Fe/B12 periplasmic-binding" evidence="3">
    <location>
        <begin position="165"/>
        <end position="422"/>
    </location>
</feature>
<dbReference type="Proteomes" id="UP001596108">
    <property type="component" value="Unassembled WGS sequence"/>
</dbReference>
<protein>
    <submittedName>
        <fullName evidence="4">ABC transporter substrate-binding protein</fullName>
    </submittedName>
</protein>
<organism evidence="4 5">
    <name type="scientific">Cohnella yongneupensis</name>
    <dbReference type="NCBI Taxonomy" id="425006"/>
    <lineage>
        <taxon>Bacteria</taxon>
        <taxon>Bacillati</taxon>
        <taxon>Bacillota</taxon>
        <taxon>Bacilli</taxon>
        <taxon>Bacillales</taxon>
        <taxon>Paenibacillaceae</taxon>
        <taxon>Cohnella</taxon>
    </lineage>
</organism>
<dbReference type="EMBL" id="JBHSNC010000055">
    <property type="protein sequence ID" value="MFC5531589.1"/>
    <property type="molecule type" value="Genomic_DNA"/>
</dbReference>
<dbReference type="Gene3D" id="3.30.457.10">
    <property type="entry name" value="Copper amine oxidase-like, N-terminal domain"/>
    <property type="match status" value="1"/>
</dbReference>
<dbReference type="PANTHER" id="PTHR30535">
    <property type="entry name" value="VITAMIN B12-BINDING PROTEIN"/>
    <property type="match status" value="1"/>
</dbReference>
<name>A0ABW0R513_9BACL</name>
<dbReference type="Gene3D" id="3.40.50.1980">
    <property type="entry name" value="Nitrogenase molybdenum iron protein domain"/>
    <property type="match status" value="2"/>
</dbReference>
<dbReference type="Pfam" id="PF07833">
    <property type="entry name" value="Cu_amine_oxidN1"/>
    <property type="match status" value="1"/>
</dbReference>
<evidence type="ECO:0000256" key="2">
    <source>
        <dbReference type="SAM" id="SignalP"/>
    </source>
</evidence>
<dbReference type="SUPFAM" id="SSF55383">
    <property type="entry name" value="Copper amine oxidase, domain N"/>
    <property type="match status" value="1"/>
</dbReference>
<dbReference type="InterPro" id="IPR012854">
    <property type="entry name" value="Cu_amine_oxidase-like_N"/>
</dbReference>
<comment type="similarity">
    <text evidence="1">Belongs to the bacterial solute-binding protein 8 family.</text>
</comment>
<dbReference type="SUPFAM" id="SSF53807">
    <property type="entry name" value="Helical backbone' metal receptor"/>
    <property type="match status" value="1"/>
</dbReference>
<evidence type="ECO:0000313" key="4">
    <source>
        <dbReference type="EMBL" id="MFC5531589.1"/>
    </source>
</evidence>
<evidence type="ECO:0000256" key="1">
    <source>
        <dbReference type="ARBA" id="ARBA00008814"/>
    </source>
</evidence>
<gene>
    <name evidence="4" type="ORF">ACFPQ4_19390</name>
</gene>
<dbReference type="InterPro" id="IPR002491">
    <property type="entry name" value="ABC_transptr_periplasmic_BD"/>
</dbReference>
<accession>A0ABW0R513</accession>
<keyword evidence="2" id="KW-0732">Signal</keyword>
<proteinExistence type="inferred from homology"/>
<sequence length="422" mass="44340">MFHKGIIRLLLAAALIAPLAIGTSQPAKAASPEIKVTLDGKAVSLDNAPRIVKGTTLVPYAGIVKALGGTASWDSKTKTVTAVRGDTTVKVTIGSKTAYINGASTTLNAAPLLVDNKAYVPLRLLSESFGKWVSYTQSSSTVAITSTLTVNTSTGPFTLKAKPKRIATLSSSDTEIIYALGGTVVGRPTALGPVLPAEAANVPEIGSTHGILFENLAATKPELVIASPALATQKATIEKLGAQVLFNSHNTFTEIQASIQLYGRVLGQEAKAAQLIKFMDASVASLVKPKVAPKALIVYGAPGSFVVALPTSYPGNFLELAGGTNVASNFPKMDTMPQYAELSLERIVAANPDIILFIAHGDAAEVKSSFKKEFETNDAWKNLTAVKNDNFEVLPSELFTVNPGIRAPQAIEAMNKLLLQAK</sequence>
<evidence type="ECO:0000259" key="3">
    <source>
        <dbReference type="PROSITE" id="PS50983"/>
    </source>
</evidence>